<organism evidence="2 3">
    <name type="scientific">Neodiprion lecontei</name>
    <name type="common">Redheaded pine sawfly</name>
    <dbReference type="NCBI Taxonomy" id="441921"/>
    <lineage>
        <taxon>Eukaryota</taxon>
        <taxon>Metazoa</taxon>
        <taxon>Ecdysozoa</taxon>
        <taxon>Arthropoda</taxon>
        <taxon>Hexapoda</taxon>
        <taxon>Insecta</taxon>
        <taxon>Pterygota</taxon>
        <taxon>Neoptera</taxon>
        <taxon>Endopterygota</taxon>
        <taxon>Hymenoptera</taxon>
        <taxon>Tenthredinoidea</taxon>
        <taxon>Diprionidae</taxon>
        <taxon>Diprioninae</taxon>
        <taxon>Neodiprion</taxon>
    </lineage>
</organism>
<sequence>MPAKLSTHHRRTHHSGDLTKKGPPPSGTGLLGKALRSFCAQGPLPAGTRLPGQRLRGSCAPGRYLVKLDFQNMRSVDLAVQYSRYDPGWLAVAAGDRGRRGGGGRGRRGEQSGRRGRGFVLDEYNPR</sequence>
<evidence type="ECO:0000256" key="1">
    <source>
        <dbReference type="SAM" id="MobiDB-lite"/>
    </source>
</evidence>
<feature type="region of interest" description="Disordered" evidence="1">
    <location>
        <begin position="93"/>
        <end position="127"/>
    </location>
</feature>
<name>A0ABM3GM17_NEOLC</name>
<dbReference type="Proteomes" id="UP000829291">
    <property type="component" value="Chromosome 7"/>
</dbReference>
<dbReference type="RefSeq" id="XP_046601317.1">
    <property type="nucleotide sequence ID" value="XM_046745361.1"/>
</dbReference>
<evidence type="ECO:0000313" key="2">
    <source>
        <dbReference type="Proteomes" id="UP000829291"/>
    </source>
</evidence>
<feature type="compositionally biased region" description="Basic residues" evidence="1">
    <location>
        <begin position="1"/>
        <end position="13"/>
    </location>
</feature>
<reference evidence="3" key="1">
    <citation type="submission" date="2025-08" db="UniProtKB">
        <authorList>
            <consortium name="RefSeq"/>
        </authorList>
    </citation>
    <scope>IDENTIFICATION</scope>
    <source>
        <tissue evidence="3">Thorax and Abdomen</tissue>
    </source>
</reference>
<keyword evidence="2" id="KW-1185">Reference proteome</keyword>
<dbReference type="GeneID" id="124295415"/>
<protein>
    <submittedName>
        <fullName evidence="3">Uncharacterized protein LOC124295415</fullName>
    </submittedName>
</protein>
<accession>A0ABM3GM17</accession>
<proteinExistence type="predicted"/>
<gene>
    <name evidence="3" type="primary">LOC124295415</name>
</gene>
<feature type="region of interest" description="Disordered" evidence="1">
    <location>
        <begin position="1"/>
        <end position="32"/>
    </location>
</feature>
<evidence type="ECO:0000313" key="3">
    <source>
        <dbReference type="RefSeq" id="XP_046601317.1"/>
    </source>
</evidence>